<accession>A0AC35G1P0</accession>
<proteinExistence type="predicted"/>
<evidence type="ECO:0000313" key="2">
    <source>
        <dbReference type="WBParaSite" id="PS1159_v2.g22947.t1"/>
    </source>
</evidence>
<evidence type="ECO:0000313" key="1">
    <source>
        <dbReference type="Proteomes" id="UP000887580"/>
    </source>
</evidence>
<dbReference type="Proteomes" id="UP000887580">
    <property type="component" value="Unplaced"/>
</dbReference>
<organism evidence="1 2">
    <name type="scientific">Panagrolaimus sp. PS1159</name>
    <dbReference type="NCBI Taxonomy" id="55785"/>
    <lineage>
        <taxon>Eukaryota</taxon>
        <taxon>Metazoa</taxon>
        <taxon>Ecdysozoa</taxon>
        <taxon>Nematoda</taxon>
        <taxon>Chromadorea</taxon>
        <taxon>Rhabditida</taxon>
        <taxon>Tylenchina</taxon>
        <taxon>Panagrolaimomorpha</taxon>
        <taxon>Panagrolaimoidea</taxon>
        <taxon>Panagrolaimidae</taxon>
        <taxon>Panagrolaimus</taxon>
    </lineage>
</organism>
<sequence>MYGGNEHGKLPETYTYEQFLEYRRAHGTDQTKKKLQEVEAKRLEKAAQNKKNGGGQTKHAGAGGGKHLSKNQISTTTKKQSLEDNKTKKEKQPTKLLDKLGFSSRSKKTKKKDALAQSDRPKKIKHHSFDADETFIDEPIMRKAASPTGGGEHGGPLVALPEGGHFDNKSHTGSSTTTSPNGSTNKSPITKSPVTSVFFNLDDASGKKPKRLKDRILSNPAAAQNEYGATKEAVTAKESRTSKEHKHLQPVTPPLSPKPKSDDDEFTPTVFELINAPVKPVTEKRKKARRMSELGHNKHPAALTVKESKKKILQPLEEDKTIEDDIAVDMEEDVKPKPKDLKKVKEKLKEKHQKMIERQKKIEKKKTEMELQKKLSKDSKKPDAATDRATANATSKKKQKRKSSNKKDKAIASKPTDKKVSETTAKSSTGIGNVAEPVDAKSPINSKTPTDSKDSDFNGDKTSKELTAEECDKTEEDEEIFTAKDEKLVRGIELRKIHSAKRFVERPPEKLRITASARIFGHRCENPRTQKATLKAIEKIKKTQKSSMPHKSATVSKSKSSTSPSSATGPTRSATTTWSSTSKSSTSLTSTSPSPGPTASATTTWSSTTCSEGGHK</sequence>
<protein>
    <submittedName>
        <fullName evidence="2">Uncharacterized protein</fullName>
    </submittedName>
</protein>
<reference evidence="2" key="1">
    <citation type="submission" date="2022-11" db="UniProtKB">
        <authorList>
            <consortium name="WormBaseParasite"/>
        </authorList>
    </citation>
    <scope>IDENTIFICATION</scope>
</reference>
<name>A0AC35G1P0_9BILA</name>
<dbReference type="WBParaSite" id="PS1159_v2.g22947.t1">
    <property type="protein sequence ID" value="PS1159_v2.g22947.t1"/>
    <property type="gene ID" value="PS1159_v2.g22947"/>
</dbReference>